<dbReference type="InterPro" id="IPR036412">
    <property type="entry name" value="HAD-like_sf"/>
</dbReference>
<dbReference type="EC" id="3.1.3.18" evidence="4"/>
<dbReference type="InterPro" id="IPR023198">
    <property type="entry name" value="PGP-like_dom2"/>
</dbReference>
<protein>
    <recommendedName>
        <fullName evidence="4">phosphoglycolate phosphatase</fullName>
        <ecNumber evidence="4">3.1.3.18</ecNumber>
    </recommendedName>
</protein>
<dbReference type="InterPro" id="IPR006439">
    <property type="entry name" value="HAD-SF_hydro_IA"/>
</dbReference>
<dbReference type="Pfam" id="PF00702">
    <property type="entry name" value="Hydrolase"/>
    <property type="match status" value="1"/>
</dbReference>
<dbReference type="AlphaFoldDB" id="A0A1G4RN22"/>
<dbReference type="PANTHER" id="PTHR43434:SF1">
    <property type="entry name" value="PHOSPHOGLYCOLATE PHOSPHATASE"/>
    <property type="match status" value="1"/>
</dbReference>
<dbReference type="Gene3D" id="3.40.50.1000">
    <property type="entry name" value="HAD superfamily/HAD-like"/>
    <property type="match status" value="1"/>
</dbReference>
<dbReference type="NCBIfam" id="TIGR01549">
    <property type="entry name" value="HAD-SF-IA-v1"/>
    <property type="match status" value="1"/>
</dbReference>
<evidence type="ECO:0000256" key="2">
    <source>
        <dbReference type="ARBA" id="ARBA00004818"/>
    </source>
</evidence>
<proteinExistence type="inferred from homology"/>
<dbReference type="Proteomes" id="UP000198889">
    <property type="component" value="Unassembled WGS sequence"/>
</dbReference>
<evidence type="ECO:0000313" key="6">
    <source>
        <dbReference type="Proteomes" id="UP000198889"/>
    </source>
</evidence>
<accession>A0A1G4RN22</accession>
<evidence type="ECO:0000256" key="3">
    <source>
        <dbReference type="ARBA" id="ARBA00006171"/>
    </source>
</evidence>
<dbReference type="InterPro" id="IPR050155">
    <property type="entry name" value="HAD-like_hydrolase_sf"/>
</dbReference>
<sequence length="256" mass="27269">MPAYRPGPTGLRQTVNAPRAILFDKDGTLVDFDHTWGPAAGAVMRRLAGDEGETLERLFHASHYVAHERRFLQTSPLIAGSSRQYGPLWAEILTRVADAAFYHQVDLLFCEEGERFLTPIGRPAETLARLHAFGLPLGIATNDAEPNARLQADRLGLSPYLSAVYGHDSGYGSKPAPGMVQAFAALTGLPPAAIALVGDTRHDLETARAAGAMAVLVRCGPAPVDDFAHEADLVVDTVEELAALILGAAEVQVALA</sequence>
<gene>
    <name evidence="5" type="ORF">SAMN05660859_1777</name>
</gene>
<evidence type="ECO:0000256" key="4">
    <source>
        <dbReference type="ARBA" id="ARBA00013078"/>
    </source>
</evidence>
<evidence type="ECO:0000256" key="1">
    <source>
        <dbReference type="ARBA" id="ARBA00000830"/>
    </source>
</evidence>
<evidence type="ECO:0000313" key="5">
    <source>
        <dbReference type="EMBL" id="SCW58284.1"/>
    </source>
</evidence>
<dbReference type="STRING" id="177413.SAMN05660859_1777"/>
<reference evidence="6" key="1">
    <citation type="submission" date="2016-10" db="EMBL/GenBank/DDBJ databases">
        <authorList>
            <person name="Varghese N."/>
            <person name="Submissions S."/>
        </authorList>
    </citation>
    <scope>NUCLEOTIDE SEQUENCE [LARGE SCALE GENOMIC DNA]</scope>
    <source>
        <strain evidence="6">CGMCC 1.1761</strain>
    </source>
</reference>
<dbReference type="SFLD" id="SFLDG01129">
    <property type="entry name" value="C1.5:_HAD__Beta-PGM__Phosphata"/>
    <property type="match status" value="1"/>
</dbReference>
<dbReference type="GO" id="GO:0006281">
    <property type="term" value="P:DNA repair"/>
    <property type="evidence" value="ECO:0007669"/>
    <property type="project" value="TreeGrafter"/>
</dbReference>
<dbReference type="SFLD" id="SFLDS00003">
    <property type="entry name" value="Haloacid_Dehalogenase"/>
    <property type="match status" value="1"/>
</dbReference>
<dbReference type="PANTHER" id="PTHR43434">
    <property type="entry name" value="PHOSPHOGLYCOLATE PHOSPHATASE"/>
    <property type="match status" value="1"/>
</dbReference>
<comment type="similarity">
    <text evidence="3">Belongs to the HAD-like hydrolase superfamily. CbbY/CbbZ/Gph/YieH family.</text>
</comment>
<dbReference type="GO" id="GO:0008967">
    <property type="term" value="F:phosphoglycolate phosphatase activity"/>
    <property type="evidence" value="ECO:0007669"/>
    <property type="project" value="UniProtKB-EC"/>
</dbReference>
<dbReference type="EMBL" id="FMTP01000002">
    <property type="protein sequence ID" value="SCW58284.1"/>
    <property type="molecule type" value="Genomic_DNA"/>
</dbReference>
<comment type="pathway">
    <text evidence="2">Organic acid metabolism; glycolate biosynthesis; glycolate from 2-phosphoglycolate: step 1/1.</text>
</comment>
<dbReference type="InterPro" id="IPR023214">
    <property type="entry name" value="HAD_sf"/>
</dbReference>
<dbReference type="Gene3D" id="1.10.150.240">
    <property type="entry name" value="Putative phosphatase, domain 2"/>
    <property type="match status" value="1"/>
</dbReference>
<dbReference type="CDD" id="cd01427">
    <property type="entry name" value="HAD_like"/>
    <property type="match status" value="1"/>
</dbReference>
<comment type="catalytic activity">
    <reaction evidence="1">
        <text>2-phosphoglycolate + H2O = glycolate + phosphate</text>
        <dbReference type="Rhea" id="RHEA:14369"/>
        <dbReference type="ChEBI" id="CHEBI:15377"/>
        <dbReference type="ChEBI" id="CHEBI:29805"/>
        <dbReference type="ChEBI" id="CHEBI:43474"/>
        <dbReference type="ChEBI" id="CHEBI:58033"/>
        <dbReference type="EC" id="3.1.3.18"/>
    </reaction>
</comment>
<keyword evidence="6" id="KW-1185">Reference proteome</keyword>
<name>A0A1G4RN22_9HYPH</name>
<dbReference type="SUPFAM" id="SSF56784">
    <property type="entry name" value="HAD-like"/>
    <property type="match status" value="1"/>
</dbReference>
<organism evidence="5 6">
    <name type="scientific">Ancylobacter rudongensis</name>
    <dbReference type="NCBI Taxonomy" id="177413"/>
    <lineage>
        <taxon>Bacteria</taxon>
        <taxon>Pseudomonadati</taxon>
        <taxon>Pseudomonadota</taxon>
        <taxon>Alphaproteobacteria</taxon>
        <taxon>Hyphomicrobiales</taxon>
        <taxon>Xanthobacteraceae</taxon>
        <taxon>Ancylobacter</taxon>
    </lineage>
</organism>